<dbReference type="Proteomes" id="UP001608902">
    <property type="component" value="Unassembled WGS sequence"/>
</dbReference>
<keyword evidence="2" id="KW-1185">Reference proteome</keyword>
<organism evidence="1 2">
    <name type="scientific">Gnathostoma spinigerum</name>
    <dbReference type="NCBI Taxonomy" id="75299"/>
    <lineage>
        <taxon>Eukaryota</taxon>
        <taxon>Metazoa</taxon>
        <taxon>Ecdysozoa</taxon>
        <taxon>Nematoda</taxon>
        <taxon>Chromadorea</taxon>
        <taxon>Rhabditida</taxon>
        <taxon>Spirurina</taxon>
        <taxon>Gnathostomatomorpha</taxon>
        <taxon>Gnathostomatoidea</taxon>
        <taxon>Gnathostomatidae</taxon>
        <taxon>Gnathostoma</taxon>
    </lineage>
</organism>
<comment type="caution">
    <text evidence="1">The sequence shown here is derived from an EMBL/GenBank/DDBJ whole genome shotgun (WGS) entry which is preliminary data.</text>
</comment>
<gene>
    <name evidence="1" type="ORF">AB6A40_009097</name>
</gene>
<proteinExistence type="predicted"/>
<name>A0ABD6ER13_9BILA</name>
<accession>A0ABD6ER13</accession>
<evidence type="ECO:0000313" key="1">
    <source>
        <dbReference type="EMBL" id="MFH4982388.1"/>
    </source>
</evidence>
<protein>
    <submittedName>
        <fullName evidence="1">Uncharacterized protein</fullName>
    </submittedName>
</protein>
<reference evidence="1 2" key="1">
    <citation type="submission" date="2024-08" db="EMBL/GenBank/DDBJ databases">
        <title>Gnathostoma spinigerum genome.</title>
        <authorList>
            <person name="Gonzalez-Bertolin B."/>
            <person name="Monzon S."/>
            <person name="Zaballos A."/>
            <person name="Jimenez P."/>
            <person name="Dekumyoy P."/>
            <person name="Varona S."/>
            <person name="Cuesta I."/>
            <person name="Sumanam S."/>
            <person name="Adisakwattana P."/>
            <person name="Gasser R.B."/>
            <person name="Hernandez-Gonzalez A."/>
            <person name="Young N.D."/>
            <person name="Perteguer M.J."/>
        </authorList>
    </citation>
    <scope>NUCLEOTIDE SEQUENCE [LARGE SCALE GENOMIC DNA]</scope>
    <source>
        <strain evidence="1">AL3</strain>
        <tissue evidence="1">Liver</tissue>
    </source>
</reference>
<sequence length="114" mass="12535">MSKCDDKAIWTKSDTTLGSSLLRTCSQIFSIIILMNPMSNTTPTMNTEFTVPDVRLNHATIRVGSKQSEGQRNLQLLCDASSESGLPTLENLLNIVFPHAFITFINGRAFSQVG</sequence>
<dbReference type="EMBL" id="JBGFUD010009168">
    <property type="protein sequence ID" value="MFH4982388.1"/>
    <property type="molecule type" value="Genomic_DNA"/>
</dbReference>
<dbReference type="AlphaFoldDB" id="A0ABD6ER13"/>
<evidence type="ECO:0000313" key="2">
    <source>
        <dbReference type="Proteomes" id="UP001608902"/>
    </source>
</evidence>